<evidence type="ECO:0000256" key="1">
    <source>
        <dbReference type="SAM" id="MobiDB-lite"/>
    </source>
</evidence>
<evidence type="ECO:0000313" key="3">
    <source>
        <dbReference type="Proteomes" id="UP000823399"/>
    </source>
</evidence>
<reference evidence="2" key="1">
    <citation type="journal article" date="2020" name="New Phytol.">
        <title>Comparative genomics reveals dynamic genome evolution in host specialist ectomycorrhizal fungi.</title>
        <authorList>
            <person name="Lofgren L.A."/>
            <person name="Nguyen N.H."/>
            <person name="Vilgalys R."/>
            <person name="Ruytinx J."/>
            <person name="Liao H.L."/>
            <person name="Branco S."/>
            <person name="Kuo A."/>
            <person name="LaButti K."/>
            <person name="Lipzen A."/>
            <person name="Andreopoulos W."/>
            <person name="Pangilinan J."/>
            <person name="Riley R."/>
            <person name="Hundley H."/>
            <person name="Na H."/>
            <person name="Barry K."/>
            <person name="Grigoriev I.V."/>
            <person name="Stajich J.E."/>
            <person name="Kennedy P.G."/>
        </authorList>
    </citation>
    <scope>NUCLEOTIDE SEQUENCE</scope>
    <source>
        <strain evidence="2">FC423</strain>
    </source>
</reference>
<sequence>MRSLLEDWLAYGTSHIGGTRCAPQISYTGALLNGRPTFDPYTDVPPGGCTVKLKRRENSTCVPNIPCFGALAISSASPHPYGAQCLGIGMLFMPYSPRWLVEQGREKEALGAVASSPEAPDNHSVPLIPGDHG</sequence>
<dbReference type="AlphaFoldDB" id="A0A9P7EQY8"/>
<comment type="caution">
    <text evidence="2">The sequence shown here is derived from an EMBL/GenBank/DDBJ whole genome shotgun (WGS) entry which is preliminary data.</text>
</comment>
<organism evidence="2 3">
    <name type="scientific">Suillus discolor</name>
    <dbReference type="NCBI Taxonomy" id="1912936"/>
    <lineage>
        <taxon>Eukaryota</taxon>
        <taxon>Fungi</taxon>
        <taxon>Dikarya</taxon>
        <taxon>Basidiomycota</taxon>
        <taxon>Agaricomycotina</taxon>
        <taxon>Agaricomycetes</taxon>
        <taxon>Agaricomycetidae</taxon>
        <taxon>Boletales</taxon>
        <taxon>Suillineae</taxon>
        <taxon>Suillaceae</taxon>
        <taxon>Suillus</taxon>
    </lineage>
</organism>
<evidence type="ECO:0000313" key="2">
    <source>
        <dbReference type="EMBL" id="KAG2079388.1"/>
    </source>
</evidence>
<dbReference type="RefSeq" id="XP_041283959.1">
    <property type="nucleotide sequence ID" value="XM_041442904.1"/>
</dbReference>
<gene>
    <name evidence="2" type="ORF">F5147DRAFT_785111</name>
</gene>
<keyword evidence="3" id="KW-1185">Reference proteome</keyword>
<feature type="region of interest" description="Disordered" evidence="1">
    <location>
        <begin position="110"/>
        <end position="133"/>
    </location>
</feature>
<dbReference type="Gene3D" id="1.20.1250.20">
    <property type="entry name" value="MFS general substrate transporter like domains"/>
    <property type="match status" value="1"/>
</dbReference>
<name>A0A9P7EQY8_9AGAM</name>
<dbReference type="Proteomes" id="UP000823399">
    <property type="component" value="Unassembled WGS sequence"/>
</dbReference>
<dbReference type="EMBL" id="JABBWM010000791">
    <property type="protein sequence ID" value="KAG2079388.1"/>
    <property type="molecule type" value="Genomic_DNA"/>
</dbReference>
<proteinExistence type="predicted"/>
<dbReference type="OrthoDB" id="8120565at2759"/>
<dbReference type="InterPro" id="IPR036259">
    <property type="entry name" value="MFS_trans_sf"/>
</dbReference>
<protein>
    <submittedName>
        <fullName evidence="2">Uncharacterized protein</fullName>
    </submittedName>
</protein>
<accession>A0A9P7EQY8</accession>
<dbReference type="GeneID" id="64705163"/>